<dbReference type="Pfam" id="PF06122">
    <property type="entry name" value="TraH"/>
    <property type="match status" value="1"/>
</dbReference>
<dbReference type="AlphaFoldDB" id="A0A0Q9YHR5"/>
<feature type="signal peptide" evidence="1">
    <location>
        <begin position="1"/>
        <end position="19"/>
    </location>
</feature>
<name>A0A0Q9YHR5_9GAMM</name>
<sequence length="452" mass="49924">MLRYVLLIISVCLCSASNASLEHELEKFFDSYAEINNVSGPNAYKGQSAGYYTGGSIYARTPPRIIHPVSMQLPNYSAGCGGIDLFTGGFSYINSDQLVNMMRNIGNNAQSLAFAIGLKTVMPMLANEVEQLNQWAQNINQFNINSCETAAMGLGMIWPQTEATQDVLCRANANQNGESSSYFDSRVHCSAKGNSSSKSNANNPITNLNMAWKAIKNSQIFGNDNEFAEFMMSLSGTIIFSRNENGNLSILDLPSLSTHSNLLQAIVYGGDATVYACDTYEKNGCLRPKLKPLKISSSKALGVKITQALNEMVYAMEHDEELKPSHKALLNTTSIPVYRILNVYTTYAPATKLMDIHYYSELIAFDLLYAFLVENIKAVEEISRSEHDLGKIGGDFFVKMQKAREQVDRERAKSAEQANQVLSLIEKAKNVEKEIASQYASGMKNSSNVIQR</sequence>
<dbReference type="EMBL" id="LKAJ01000017">
    <property type="protein sequence ID" value="KRG19161.1"/>
    <property type="molecule type" value="Genomic_DNA"/>
</dbReference>
<dbReference type="OrthoDB" id="9797479at2"/>
<evidence type="ECO:0000256" key="1">
    <source>
        <dbReference type="SAM" id="SignalP"/>
    </source>
</evidence>
<dbReference type="EMBL" id="LKAJ02000003">
    <property type="protein sequence ID" value="MCS5712876.1"/>
    <property type="molecule type" value="Genomic_DNA"/>
</dbReference>
<protein>
    <submittedName>
        <fullName evidence="3">Conjugal transfer protein TraH</fullName>
    </submittedName>
    <submittedName>
        <fullName evidence="2">Conjugative relaxosome accessory transposon protein</fullName>
    </submittedName>
</protein>
<dbReference type="PATRIC" id="fig|1590043.3.peg.2866"/>
<comment type="caution">
    <text evidence="2">The sequence shown here is derived from an EMBL/GenBank/DDBJ whole genome shotgun (WGS) entry which is preliminary data.</text>
</comment>
<proteinExistence type="predicted"/>
<evidence type="ECO:0000313" key="3">
    <source>
        <dbReference type="EMBL" id="MCS5712876.1"/>
    </source>
</evidence>
<keyword evidence="4" id="KW-1185">Reference proteome</keyword>
<evidence type="ECO:0000313" key="4">
    <source>
        <dbReference type="Proteomes" id="UP000051497"/>
    </source>
</evidence>
<feature type="chain" id="PRO_5043129658" evidence="1">
    <location>
        <begin position="20"/>
        <end position="452"/>
    </location>
</feature>
<evidence type="ECO:0000313" key="2">
    <source>
        <dbReference type="EMBL" id="KRG19161.1"/>
    </source>
</evidence>
<accession>A0A0Q9YHR5</accession>
<keyword evidence="1" id="KW-0732">Signal</keyword>
<reference evidence="3" key="3">
    <citation type="submission" date="2021-06" db="EMBL/GenBank/DDBJ databases">
        <title>Genomic Description and Analysis of Intracellular Bacteria, Candidatus Berkiella cookevillensis and Candidatus Berkiella aquae.</title>
        <authorList>
            <person name="Kidane D.T."/>
            <person name="Mehari Y.T."/>
            <person name="Rice F.C."/>
            <person name="Arivett B.A."/>
            <person name="Farone A.L."/>
            <person name="Berk S.G."/>
            <person name="Farone M.B."/>
        </authorList>
    </citation>
    <scope>NUCLEOTIDE SEQUENCE</scope>
    <source>
        <strain evidence="3">HT99</strain>
    </source>
</reference>
<dbReference type="Proteomes" id="UP000051497">
    <property type="component" value="Unassembled WGS sequence"/>
</dbReference>
<dbReference type="InterPro" id="IPR010927">
    <property type="entry name" value="T4SS_TraH"/>
</dbReference>
<gene>
    <name evidence="3" type="ORF">HT99x_015660</name>
    <name evidence="2" type="ORF">HT99x_02820</name>
</gene>
<dbReference type="STRING" id="295108.HT99x_02820"/>
<organism evidence="2">
    <name type="scientific">Candidatus Berkiella aquae</name>
    <dbReference type="NCBI Taxonomy" id="295108"/>
    <lineage>
        <taxon>Bacteria</taxon>
        <taxon>Pseudomonadati</taxon>
        <taxon>Pseudomonadota</taxon>
        <taxon>Gammaproteobacteria</taxon>
        <taxon>Candidatus Berkiellales</taxon>
        <taxon>Candidatus Berkiellaceae</taxon>
        <taxon>Candidatus Berkiella</taxon>
    </lineage>
</organism>
<dbReference type="RefSeq" id="WP_075067421.1">
    <property type="nucleotide sequence ID" value="NZ_LKAJ02000003.1"/>
</dbReference>
<reference evidence="2" key="1">
    <citation type="submission" date="2015-09" db="EMBL/GenBank/DDBJ databases">
        <title>Draft Genome Sequences of Two Novel Amoeba-resistant Intranuclear Bacteria, Candidatus Berkiella cookevillensis and Candidatus Berkiella aquae.</title>
        <authorList>
            <person name="Mehari Y.T."/>
            <person name="Arivett B.A."/>
            <person name="Farone A.L."/>
            <person name="Gunderson J.H."/>
            <person name="Farone M.B."/>
        </authorList>
    </citation>
    <scope>NUCLEOTIDE SEQUENCE [LARGE SCALE GENOMIC DNA]</scope>
    <source>
        <strain evidence="2">HT99</strain>
    </source>
</reference>
<reference evidence="3" key="2">
    <citation type="journal article" date="2016" name="Genome Announc.">
        <title>Draft Genome Sequences of Two Novel Amoeba-Resistant Intranuclear Bacteria, 'Candidatus Berkiella cookevillensis' and 'Candidatus Berkiella aquae'.</title>
        <authorList>
            <person name="Mehari Y.T."/>
            <person name="Arivett B.A."/>
            <person name="Farone A.L."/>
            <person name="Gunderson J.H."/>
            <person name="Farone M.B."/>
        </authorList>
    </citation>
    <scope>NUCLEOTIDE SEQUENCE</scope>
    <source>
        <strain evidence="3">HT99</strain>
    </source>
</reference>